<dbReference type="InterPro" id="IPR001955">
    <property type="entry name" value="Pancreatic_hormone-like"/>
</dbReference>
<dbReference type="OrthoDB" id="6269066at2759"/>
<comment type="subcellular location">
    <subcellularLocation>
        <location evidence="1">Secreted</location>
    </subcellularLocation>
</comment>
<name>A0A0R3WNS1_HYDTA</name>
<evidence type="ECO:0000256" key="4">
    <source>
        <dbReference type="SAM" id="SignalP"/>
    </source>
</evidence>
<evidence type="ECO:0000256" key="3">
    <source>
        <dbReference type="ARBA" id="ARBA00022525"/>
    </source>
</evidence>
<evidence type="ECO:0000256" key="1">
    <source>
        <dbReference type="ARBA" id="ARBA00004613"/>
    </source>
</evidence>
<dbReference type="Pfam" id="PF00159">
    <property type="entry name" value="Hormone_3"/>
    <property type="match status" value="1"/>
</dbReference>
<protein>
    <submittedName>
        <fullName evidence="7">Secreted protein</fullName>
    </submittedName>
</protein>
<sequence length="88" mass="9931">MFLLVLIALTLTSLIHARPLSELGSHVDQNGPVDPQIVKWLQSQDPSLIAHLSNNGNVNEVTNSHGWKDLFKYMAQLNDYYVLFGRAR</sequence>
<feature type="signal peptide" evidence="4">
    <location>
        <begin position="1"/>
        <end position="17"/>
    </location>
</feature>
<dbReference type="AlphaFoldDB" id="A0A0R3WNS1"/>
<evidence type="ECO:0000313" key="7">
    <source>
        <dbReference type="WBParaSite" id="TTAC_0000240901-mRNA-1"/>
    </source>
</evidence>
<organism evidence="7">
    <name type="scientific">Hydatigena taeniaeformis</name>
    <name type="common">Feline tapeworm</name>
    <name type="synonym">Taenia taeniaeformis</name>
    <dbReference type="NCBI Taxonomy" id="6205"/>
    <lineage>
        <taxon>Eukaryota</taxon>
        <taxon>Metazoa</taxon>
        <taxon>Spiralia</taxon>
        <taxon>Lophotrochozoa</taxon>
        <taxon>Platyhelminthes</taxon>
        <taxon>Cestoda</taxon>
        <taxon>Eucestoda</taxon>
        <taxon>Cyclophyllidea</taxon>
        <taxon>Taeniidae</taxon>
        <taxon>Hydatigera</taxon>
    </lineage>
</organism>
<keyword evidence="3" id="KW-0964">Secreted</keyword>
<gene>
    <name evidence="5" type="ORF">TTAC_LOCUS2396</name>
</gene>
<reference evidence="7" key="1">
    <citation type="submission" date="2017-02" db="UniProtKB">
        <authorList>
            <consortium name="WormBaseParasite"/>
        </authorList>
    </citation>
    <scope>IDENTIFICATION</scope>
</reference>
<evidence type="ECO:0000313" key="5">
    <source>
        <dbReference type="EMBL" id="VDM19902.1"/>
    </source>
</evidence>
<reference evidence="5 6" key="2">
    <citation type="submission" date="2018-11" db="EMBL/GenBank/DDBJ databases">
        <authorList>
            <consortium name="Pathogen Informatics"/>
        </authorList>
    </citation>
    <scope>NUCLEOTIDE SEQUENCE [LARGE SCALE GENOMIC DNA]</scope>
</reference>
<keyword evidence="4" id="KW-0732">Signal</keyword>
<proteinExistence type="inferred from homology"/>
<evidence type="ECO:0000256" key="2">
    <source>
        <dbReference type="ARBA" id="ARBA00010022"/>
    </source>
</evidence>
<dbReference type="WBParaSite" id="TTAC_0000240901-mRNA-1">
    <property type="protein sequence ID" value="TTAC_0000240901-mRNA-1"/>
    <property type="gene ID" value="TTAC_0000240901"/>
</dbReference>
<dbReference type="Proteomes" id="UP000274429">
    <property type="component" value="Unassembled WGS sequence"/>
</dbReference>
<comment type="similarity">
    <text evidence="2">Belongs to the NPY family.</text>
</comment>
<feature type="chain" id="PRO_5043132921" evidence="4">
    <location>
        <begin position="18"/>
        <end position="88"/>
    </location>
</feature>
<dbReference type="GO" id="GO:0005576">
    <property type="term" value="C:extracellular region"/>
    <property type="evidence" value="ECO:0007669"/>
    <property type="project" value="UniProtKB-SubCell"/>
</dbReference>
<dbReference type="EMBL" id="UYWX01001034">
    <property type="protein sequence ID" value="VDM19902.1"/>
    <property type="molecule type" value="Genomic_DNA"/>
</dbReference>
<dbReference type="GO" id="GO:0005179">
    <property type="term" value="F:hormone activity"/>
    <property type="evidence" value="ECO:0007669"/>
    <property type="project" value="InterPro"/>
</dbReference>
<accession>A0A0R3WNS1</accession>
<evidence type="ECO:0000313" key="6">
    <source>
        <dbReference type="Proteomes" id="UP000274429"/>
    </source>
</evidence>
<keyword evidence="6" id="KW-1185">Reference proteome</keyword>